<dbReference type="STRING" id="1799789.AX660_01540"/>
<dbReference type="PANTHER" id="PTHR37299">
    <property type="entry name" value="TRANSCRIPTIONAL REGULATOR-RELATED"/>
    <property type="match status" value="1"/>
</dbReference>
<keyword evidence="5" id="KW-1185">Reference proteome</keyword>
<keyword evidence="2" id="KW-1133">Transmembrane helix</keyword>
<keyword evidence="2" id="KW-0472">Membrane</keyword>
<dbReference type="PIRSF" id="PIRSF031767">
    <property type="entry name" value="MHYE_LytTR"/>
    <property type="match status" value="1"/>
</dbReference>
<evidence type="ECO:0000256" key="1">
    <source>
        <dbReference type="ARBA" id="ARBA00023012"/>
    </source>
</evidence>
<dbReference type="SMART" id="SM00850">
    <property type="entry name" value="LytTR"/>
    <property type="match status" value="1"/>
</dbReference>
<dbReference type="Proteomes" id="UP000070299">
    <property type="component" value="Unassembled WGS sequence"/>
</dbReference>
<dbReference type="Gene3D" id="2.40.50.1020">
    <property type="entry name" value="LytTr DNA-binding domain"/>
    <property type="match status" value="1"/>
</dbReference>
<gene>
    <name evidence="4" type="ORF">AX660_01540</name>
</gene>
<sequence length="283" mass="33274">MTLFERFDQHKTAYTALLIVLYLFINNGINATSDWMETTRDGSPDFALWEPFVWEYSSALSSLLLLPVTFMLWQRMPLSLTHVKTQIVKHLLLSLLFSAAHVTLMVLMREAVYWFMGGNYDFGPPLREFFYEYRKDVWGYVFFLGLYHLFHFVYRRLKGEANLIEAEPTGNKYAQVPEHLLVKKLDREFLVRVADIEWMESSGNYVNLYSGGRIYPLRSTLAELTDRLRSKGFSRIHRSYAVNHYAIDHISYQPSGDGEIQLKNGHKLNLSRRYKDEFKQKLV</sequence>
<dbReference type="Pfam" id="PF04397">
    <property type="entry name" value="LytTR"/>
    <property type="match status" value="1"/>
</dbReference>
<dbReference type="RefSeq" id="WP_068381415.1">
    <property type="nucleotide sequence ID" value="NZ_LSNE01000015.1"/>
</dbReference>
<dbReference type="PANTHER" id="PTHR37299:SF1">
    <property type="entry name" value="STAGE 0 SPORULATION PROTEIN A HOMOLOG"/>
    <property type="match status" value="1"/>
</dbReference>
<dbReference type="InterPro" id="IPR012379">
    <property type="entry name" value="LytTR_MHYE"/>
</dbReference>
<feature type="transmembrane region" description="Helical" evidence="2">
    <location>
        <begin position="12"/>
        <end position="33"/>
    </location>
</feature>
<evidence type="ECO:0000259" key="3">
    <source>
        <dbReference type="PROSITE" id="PS50930"/>
    </source>
</evidence>
<reference evidence="5" key="1">
    <citation type="submission" date="2016-02" db="EMBL/GenBank/DDBJ databases">
        <authorList>
            <person name="Schultz-Johansen M."/>
            <person name="Glaring M.A."/>
            <person name="Bech P.K."/>
            <person name="Stougaard P."/>
        </authorList>
    </citation>
    <scope>NUCLEOTIDE SEQUENCE [LARGE SCALE GENOMIC DNA]</scope>
    <source>
        <strain evidence="5">S66</strain>
    </source>
</reference>
<dbReference type="PROSITE" id="PS50930">
    <property type="entry name" value="HTH_LYTTR"/>
    <property type="match status" value="1"/>
</dbReference>
<feature type="transmembrane region" description="Helical" evidence="2">
    <location>
        <begin position="53"/>
        <end position="73"/>
    </location>
</feature>
<proteinExistence type="predicted"/>
<dbReference type="GO" id="GO:0000156">
    <property type="term" value="F:phosphorelay response regulator activity"/>
    <property type="evidence" value="ECO:0007669"/>
    <property type="project" value="InterPro"/>
</dbReference>
<evidence type="ECO:0000313" key="5">
    <source>
        <dbReference type="Proteomes" id="UP000070299"/>
    </source>
</evidence>
<dbReference type="GO" id="GO:0003677">
    <property type="term" value="F:DNA binding"/>
    <property type="evidence" value="ECO:0007669"/>
    <property type="project" value="InterPro"/>
</dbReference>
<dbReference type="InterPro" id="IPR046947">
    <property type="entry name" value="LytR-like"/>
</dbReference>
<evidence type="ECO:0000256" key="2">
    <source>
        <dbReference type="SAM" id="Phobius"/>
    </source>
</evidence>
<keyword evidence="1" id="KW-0902">Two-component regulatory system</keyword>
<dbReference type="EMBL" id="LSNE01000015">
    <property type="protein sequence ID" value="KXI27098.1"/>
    <property type="molecule type" value="Genomic_DNA"/>
</dbReference>
<organism evidence="4 5">
    <name type="scientific">Paraglaciecola hydrolytica</name>
    <dbReference type="NCBI Taxonomy" id="1799789"/>
    <lineage>
        <taxon>Bacteria</taxon>
        <taxon>Pseudomonadati</taxon>
        <taxon>Pseudomonadota</taxon>
        <taxon>Gammaproteobacteria</taxon>
        <taxon>Alteromonadales</taxon>
        <taxon>Alteromonadaceae</taxon>
        <taxon>Paraglaciecola</taxon>
    </lineage>
</organism>
<keyword evidence="2" id="KW-0812">Transmembrane</keyword>
<dbReference type="OrthoDB" id="9781059at2"/>
<comment type="caution">
    <text evidence="4">The sequence shown here is derived from an EMBL/GenBank/DDBJ whole genome shotgun (WGS) entry which is preliminary data.</text>
</comment>
<feature type="domain" description="HTH LytTR-type" evidence="3">
    <location>
        <begin position="180"/>
        <end position="283"/>
    </location>
</feature>
<accession>A0A148KLH0</accession>
<feature type="transmembrane region" description="Helical" evidence="2">
    <location>
        <begin position="137"/>
        <end position="154"/>
    </location>
</feature>
<feature type="transmembrane region" description="Helical" evidence="2">
    <location>
        <begin position="93"/>
        <end position="117"/>
    </location>
</feature>
<evidence type="ECO:0000313" key="4">
    <source>
        <dbReference type="EMBL" id="KXI27098.1"/>
    </source>
</evidence>
<dbReference type="AlphaFoldDB" id="A0A148KLH0"/>
<dbReference type="InterPro" id="IPR007492">
    <property type="entry name" value="LytTR_DNA-bd_dom"/>
</dbReference>
<protein>
    <recommendedName>
        <fullName evidence="3">HTH LytTR-type domain-containing protein</fullName>
    </recommendedName>
</protein>
<name>A0A148KLH0_9ALTE</name>